<reference evidence="5 6" key="1">
    <citation type="submission" date="2013-06" db="EMBL/GenBank/DDBJ databases">
        <authorList>
            <person name="Weinstock G."/>
            <person name="Sodergren E."/>
            <person name="Clifton S."/>
            <person name="Fulton L."/>
            <person name="Fulton B."/>
            <person name="Courtney L."/>
            <person name="Fronick C."/>
            <person name="Harrison M."/>
            <person name="Strong C."/>
            <person name="Farmer C."/>
            <person name="Delahaunty K."/>
            <person name="Markovic C."/>
            <person name="Hall O."/>
            <person name="Minx P."/>
            <person name="Tomlinson C."/>
            <person name="Mitreva M."/>
            <person name="Nelson J."/>
            <person name="Hou S."/>
            <person name="Wollam A."/>
            <person name="Pepin K.H."/>
            <person name="Johnson M."/>
            <person name="Bhonagiri V."/>
            <person name="Nash W.E."/>
            <person name="Warren W."/>
            <person name="Chinwalla A."/>
            <person name="Mardis E.R."/>
            <person name="Wilson R.K."/>
        </authorList>
    </citation>
    <scope>NUCLEOTIDE SEQUENCE [LARGE SCALE GENOMIC DNA]</scope>
    <source>
        <strain evidence="5 6">ATCC 51271</strain>
    </source>
</reference>
<dbReference type="Pfam" id="PF01212">
    <property type="entry name" value="Beta_elim_lyase"/>
    <property type="match status" value="1"/>
</dbReference>
<dbReference type="InterPro" id="IPR015422">
    <property type="entry name" value="PyrdxlP-dep_Trfase_small"/>
</dbReference>
<dbReference type="eggNOG" id="COG2008">
    <property type="taxonomic scope" value="Bacteria"/>
</dbReference>
<dbReference type="HOGENOM" id="CLU_049619_1_0_9"/>
<proteinExistence type="inferred from homology"/>
<dbReference type="AlphaFoldDB" id="V2XHH3"/>
<dbReference type="SUPFAM" id="SSF53383">
    <property type="entry name" value="PLP-dependent transferases"/>
    <property type="match status" value="1"/>
</dbReference>
<comment type="cofactor">
    <cofactor evidence="1">
        <name>pyridoxal 5'-phosphate</name>
        <dbReference type="ChEBI" id="CHEBI:597326"/>
    </cofactor>
</comment>
<dbReference type="EMBL" id="ACIL03000021">
    <property type="protein sequence ID" value="ESL01584.1"/>
    <property type="molecule type" value="Genomic_DNA"/>
</dbReference>
<evidence type="ECO:0000256" key="2">
    <source>
        <dbReference type="ARBA" id="ARBA00006966"/>
    </source>
</evidence>
<dbReference type="Gene3D" id="3.90.1150.10">
    <property type="entry name" value="Aspartate Aminotransferase, domain 1"/>
    <property type="match status" value="1"/>
</dbReference>
<evidence type="ECO:0000256" key="3">
    <source>
        <dbReference type="ARBA" id="ARBA00022898"/>
    </source>
</evidence>
<dbReference type="GO" id="GO:0006520">
    <property type="term" value="P:amino acid metabolic process"/>
    <property type="evidence" value="ECO:0007669"/>
    <property type="project" value="InterPro"/>
</dbReference>
<dbReference type="Gene3D" id="3.40.640.10">
    <property type="entry name" value="Type I PLP-dependent aspartate aminotransferase-like (Major domain)"/>
    <property type="match status" value="1"/>
</dbReference>
<comment type="similarity">
    <text evidence="2">Belongs to the threonine aldolase family.</text>
</comment>
<dbReference type="InterPro" id="IPR015421">
    <property type="entry name" value="PyrdxlP-dep_Trfase_major"/>
</dbReference>
<dbReference type="STRING" id="592026.GCWU0000282_003145"/>
<dbReference type="InterPro" id="IPR015424">
    <property type="entry name" value="PyrdxlP-dep_Trfase"/>
</dbReference>
<protein>
    <submittedName>
        <fullName evidence="5">Beta-eliminating lyase</fullName>
    </submittedName>
</protein>
<name>V2XHH3_9FIRM</name>
<gene>
    <name evidence="5" type="ORF">GCWU0000282_003145</name>
</gene>
<feature type="domain" description="Aromatic amino acid beta-eliminating lyase/threonine aldolase" evidence="4">
    <location>
        <begin position="38"/>
        <end position="301"/>
    </location>
</feature>
<organism evidence="5 6">
    <name type="scientific">Catonella morbi ATCC 51271</name>
    <dbReference type="NCBI Taxonomy" id="592026"/>
    <lineage>
        <taxon>Bacteria</taxon>
        <taxon>Bacillati</taxon>
        <taxon>Bacillota</taxon>
        <taxon>Clostridia</taxon>
        <taxon>Lachnospirales</taxon>
        <taxon>Lachnospiraceae</taxon>
        <taxon>Catonella</taxon>
    </lineage>
</organism>
<keyword evidence="5" id="KW-0456">Lyase</keyword>
<sequence length="351" mass="38982">MGLREGKMIRFNNDYNKPAHSEVLKAINDISDVSYPGYGLDELCEKAKAEIKKYINKPEAEVHFLVGGTQTNFIVIASALRNYQSVISADSGHISVHETGAIENTGHKVETATGKDGKLTASQVREVAENYKISGVKEHITEPKMVYISFPTEFGTIYSKKELEAISAVCKEYGLYFFADGARLSYGLAAEGNDVTMEDLANLTDVFYCGGTKCGAMFGEAVVITNKELMTGFRSYMKQNGALLAKGWLLGAQFNALFENGLYFKIAESAVKYAMKIKKAFKDKGIKAYIESPTNQQFVILTQTQMDKLSAKYAFEYEGRYDETSHIVRFCTSWANTEEEVNELVGDIGRI</sequence>
<evidence type="ECO:0000259" key="4">
    <source>
        <dbReference type="Pfam" id="PF01212"/>
    </source>
</evidence>
<dbReference type="Proteomes" id="UP000018227">
    <property type="component" value="Unassembled WGS sequence"/>
</dbReference>
<keyword evidence="3" id="KW-0663">Pyridoxal phosphate</keyword>
<dbReference type="PANTHER" id="PTHR48097">
    <property type="entry name" value="L-THREONINE ALDOLASE-RELATED"/>
    <property type="match status" value="1"/>
</dbReference>
<dbReference type="GO" id="GO:0016829">
    <property type="term" value="F:lyase activity"/>
    <property type="evidence" value="ECO:0007669"/>
    <property type="project" value="UniProtKB-KW"/>
</dbReference>
<evidence type="ECO:0000313" key="6">
    <source>
        <dbReference type="Proteomes" id="UP000018227"/>
    </source>
</evidence>
<comment type="caution">
    <text evidence="5">The sequence shown here is derived from an EMBL/GenBank/DDBJ whole genome shotgun (WGS) entry which is preliminary data.</text>
</comment>
<dbReference type="PANTHER" id="PTHR48097:SF5">
    <property type="entry name" value="LOW SPECIFICITY L-THREONINE ALDOLASE"/>
    <property type="match status" value="1"/>
</dbReference>
<dbReference type="InterPro" id="IPR001597">
    <property type="entry name" value="ArAA_b-elim_lyase/Thr_aldolase"/>
</dbReference>
<accession>V2XHH3</accession>
<evidence type="ECO:0000256" key="1">
    <source>
        <dbReference type="ARBA" id="ARBA00001933"/>
    </source>
</evidence>
<keyword evidence="6" id="KW-1185">Reference proteome</keyword>
<evidence type="ECO:0000313" key="5">
    <source>
        <dbReference type="EMBL" id="ESL01584.1"/>
    </source>
</evidence>